<feature type="transmembrane region" description="Helical" evidence="1">
    <location>
        <begin position="17"/>
        <end position="35"/>
    </location>
</feature>
<reference evidence="2" key="1">
    <citation type="submission" date="2017-05" db="EMBL/GenBank/DDBJ databases">
        <authorList>
            <person name="Varghese N."/>
            <person name="Submissions S."/>
        </authorList>
    </citation>
    <scope>NUCLEOTIDE SEQUENCE</scope>
    <source>
        <strain evidence="2">Su22</strain>
    </source>
</reference>
<evidence type="ECO:0000313" key="2">
    <source>
        <dbReference type="EMBL" id="SMP72986.1"/>
    </source>
</evidence>
<accession>A0AA45WZ93</accession>
<feature type="transmembrane region" description="Helical" evidence="1">
    <location>
        <begin position="100"/>
        <end position="116"/>
    </location>
</feature>
<dbReference type="RefSeq" id="WP_283410946.1">
    <property type="nucleotide sequence ID" value="NZ_FXUF01000037.1"/>
</dbReference>
<keyword evidence="3" id="KW-1185">Reference proteome</keyword>
<keyword evidence="1" id="KW-1133">Transmembrane helix</keyword>
<protein>
    <submittedName>
        <fullName evidence="2">Uncharacterized protein</fullName>
    </submittedName>
</protein>
<dbReference type="Proteomes" id="UP001158066">
    <property type="component" value="Unassembled WGS sequence"/>
</dbReference>
<sequence length="167" mass="19603">MKNKIDGQKDKKKMKKFYLPEIILIILSFTLSYFVEDKNNLIIIDNNNLIQLFFIIIGLSITLATFLYALTDRFKKMNDNKISNILKDLERSIILEIKRMTYSLILVVVITFTYSIDLPYIKAFSFVSKSYVYDSIKIFLFSYVLLAFIDIVFTVLNLFEIDDNDLS</sequence>
<feature type="transmembrane region" description="Helical" evidence="1">
    <location>
        <begin position="136"/>
        <end position="159"/>
    </location>
</feature>
<gene>
    <name evidence="2" type="ORF">SAMN06296020_1371</name>
</gene>
<dbReference type="EMBL" id="FXUF01000037">
    <property type="protein sequence ID" value="SMP72986.1"/>
    <property type="molecule type" value="Genomic_DNA"/>
</dbReference>
<dbReference type="AlphaFoldDB" id="A0AA45WZ93"/>
<evidence type="ECO:0000256" key="1">
    <source>
        <dbReference type="SAM" id="Phobius"/>
    </source>
</evidence>
<name>A0AA45WZ93_9CLOT</name>
<keyword evidence="1" id="KW-0472">Membrane</keyword>
<feature type="transmembrane region" description="Helical" evidence="1">
    <location>
        <begin position="50"/>
        <end position="71"/>
    </location>
</feature>
<keyword evidence="1" id="KW-0812">Transmembrane</keyword>
<proteinExistence type="predicted"/>
<evidence type="ECO:0000313" key="3">
    <source>
        <dbReference type="Proteomes" id="UP001158066"/>
    </source>
</evidence>
<comment type="caution">
    <text evidence="2">The sequence shown here is derived from an EMBL/GenBank/DDBJ whole genome shotgun (WGS) entry which is preliminary data.</text>
</comment>
<organism evidence="2 3">
    <name type="scientific">Anoxynatronum buryatiense</name>
    <dbReference type="NCBI Taxonomy" id="489973"/>
    <lineage>
        <taxon>Bacteria</taxon>
        <taxon>Bacillati</taxon>
        <taxon>Bacillota</taxon>
        <taxon>Clostridia</taxon>
        <taxon>Eubacteriales</taxon>
        <taxon>Clostridiaceae</taxon>
        <taxon>Anoxynatronum</taxon>
    </lineage>
</organism>